<protein>
    <submittedName>
        <fullName evidence="2">Uncharacterized protein</fullName>
    </submittedName>
</protein>
<evidence type="ECO:0000313" key="2">
    <source>
        <dbReference type="EMBL" id="SVB31271.1"/>
    </source>
</evidence>
<keyword evidence="1" id="KW-0472">Membrane</keyword>
<keyword evidence="1" id="KW-1133">Transmembrane helix</keyword>
<gene>
    <name evidence="2" type="ORF">METZ01_LOCUS184125</name>
</gene>
<feature type="transmembrane region" description="Helical" evidence="1">
    <location>
        <begin position="17"/>
        <end position="35"/>
    </location>
</feature>
<accession>A0A382D0M4</accession>
<evidence type="ECO:0000256" key="1">
    <source>
        <dbReference type="SAM" id="Phobius"/>
    </source>
</evidence>
<organism evidence="2">
    <name type="scientific">marine metagenome</name>
    <dbReference type="NCBI Taxonomy" id="408172"/>
    <lineage>
        <taxon>unclassified sequences</taxon>
        <taxon>metagenomes</taxon>
        <taxon>ecological metagenomes</taxon>
    </lineage>
</organism>
<dbReference type="AlphaFoldDB" id="A0A382D0M4"/>
<dbReference type="EMBL" id="UINC01036781">
    <property type="protein sequence ID" value="SVB31271.1"/>
    <property type="molecule type" value="Genomic_DNA"/>
</dbReference>
<feature type="non-terminal residue" evidence="2">
    <location>
        <position position="64"/>
    </location>
</feature>
<name>A0A382D0M4_9ZZZZ</name>
<sequence length="64" mass="6772">MFVPGQTWSSLDFTVDALLHIGPFFALSICLAAYAKASGADNLIARVFQGRPIQMVLAAALFGA</sequence>
<proteinExistence type="predicted"/>
<reference evidence="2" key="1">
    <citation type="submission" date="2018-05" db="EMBL/GenBank/DDBJ databases">
        <authorList>
            <person name="Lanie J.A."/>
            <person name="Ng W.-L."/>
            <person name="Kazmierczak K.M."/>
            <person name="Andrzejewski T.M."/>
            <person name="Davidsen T.M."/>
            <person name="Wayne K.J."/>
            <person name="Tettelin H."/>
            <person name="Glass J.I."/>
            <person name="Rusch D."/>
            <person name="Podicherti R."/>
            <person name="Tsui H.-C.T."/>
            <person name="Winkler M.E."/>
        </authorList>
    </citation>
    <scope>NUCLEOTIDE SEQUENCE</scope>
</reference>
<keyword evidence="1" id="KW-0812">Transmembrane</keyword>